<protein>
    <submittedName>
        <fullName evidence="1">Uncharacterized protein</fullName>
    </submittedName>
</protein>
<reference evidence="1 2" key="1">
    <citation type="journal article" date="2023" name="G3 (Bethesda)">
        <title>A chromosome-length genome assembly and annotation of blackberry (Rubus argutus, cv. 'Hillquist').</title>
        <authorList>
            <person name="Bruna T."/>
            <person name="Aryal R."/>
            <person name="Dudchenko O."/>
            <person name="Sargent D.J."/>
            <person name="Mead D."/>
            <person name="Buti M."/>
            <person name="Cavallini A."/>
            <person name="Hytonen T."/>
            <person name="Andres J."/>
            <person name="Pham M."/>
            <person name="Weisz D."/>
            <person name="Mascagni F."/>
            <person name="Usai G."/>
            <person name="Natali L."/>
            <person name="Bassil N."/>
            <person name="Fernandez G.E."/>
            <person name="Lomsadze A."/>
            <person name="Armour M."/>
            <person name="Olukolu B."/>
            <person name="Poorten T."/>
            <person name="Britton C."/>
            <person name="Davik J."/>
            <person name="Ashrafi H."/>
            <person name="Aiden E.L."/>
            <person name="Borodovsky M."/>
            <person name="Worthington M."/>
        </authorList>
    </citation>
    <scope>NUCLEOTIDE SEQUENCE [LARGE SCALE GENOMIC DNA]</scope>
    <source>
        <strain evidence="1">PI 553951</strain>
    </source>
</reference>
<dbReference type="Proteomes" id="UP001457282">
    <property type="component" value="Unassembled WGS sequence"/>
</dbReference>
<evidence type="ECO:0000313" key="1">
    <source>
        <dbReference type="EMBL" id="KAK9925341.1"/>
    </source>
</evidence>
<comment type="caution">
    <text evidence="1">The sequence shown here is derived from an EMBL/GenBank/DDBJ whole genome shotgun (WGS) entry which is preliminary data.</text>
</comment>
<dbReference type="AlphaFoldDB" id="A0AAW1WN41"/>
<dbReference type="Gene3D" id="3.60.40.10">
    <property type="entry name" value="PPM-type phosphatase domain"/>
    <property type="match status" value="1"/>
</dbReference>
<accession>A0AAW1WN41</accession>
<gene>
    <name evidence="1" type="ORF">M0R45_033668</name>
</gene>
<keyword evidence="2" id="KW-1185">Reference proteome</keyword>
<dbReference type="EMBL" id="JBEDUW010000006">
    <property type="protein sequence ID" value="KAK9925341.1"/>
    <property type="molecule type" value="Genomic_DNA"/>
</dbReference>
<dbReference type="InterPro" id="IPR036457">
    <property type="entry name" value="PPM-type-like_dom_sf"/>
</dbReference>
<sequence>MDVNVRVFDHLLDEHHVELVGSSDDELELAPEPQIRAPKPNRKIEVNLLAPQPIVPVGVPVPEPEPEPDAEADAVNNLLCEIPESVDFLPSGLNAKELGFATIPVIKGESEEEDQIGMGIYLSTPKTDKFSEDGGENGWVRYGLSSMQGWRATMEGRSYPDLDPSTSFFGVYGGKICEFNLSVPVLED</sequence>
<proteinExistence type="predicted"/>
<evidence type="ECO:0000313" key="2">
    <source>
        <dbReference type="Proteomes" id="UP001457282"/>
    </source>
</evidence>
<organism evidence="1 2">
    <name type="scientific">Rubus argutus</name>
    <name type="common">Southern blackberry</name>
    <dbReference type="NCBI Taxonomy" id="59490"/>
    <lineage>
        <taxon>Eukaryota</taxon>
        <taxon>Viridiplantae</taxon>
        <taxon>Streptophyta</taxon>
        <taxon>Embryophyta</taxon>
        <taxon>Tracheophyta</taxon>
        <taxon>Spermatophyta</taxon>
        <taxon>Magnoliopsida</taxon>
        <taxon>eudicotyledons</taxon>
        <taxon>Gunneridae</taxon>
        <taxon>Pentapetalae</taxon>
        <taxon>rosids</taxon>
        <taxon>fabids</taxon>
        <taxon>Rosales</taxon>
        <taxon>Rosaceae</taxon>
        <taxon>Rosoideae</taxon>
        <taxon>Rosoideae incertae sedis</taxon>
        <taxon>Rubus</taxon>
    </lineage>
</organism>
<name>A0AAW1WN41_RUBAR</name>